<feature type="chain" id="PRO_5038032653" description="DUF11 domain-containing protein" evidence="1">
    <location>
        <begin position="29"/>
        <end position="158"/>
    </location>
</feature>
<feature type="signal peptide" evidence="1">
    <location>
        <begin position="1"/>
        <end position="28"/>
    </location>
</feature>
<name>A0A917P495_9ACTN</name>
<dbReference type="Proteomes" id="UP000657574">
    <property type="component" value="Unassembled WGS sequence"/>
</dbReference>
<dbReference type="EMBL" id="BMQA01000066">
    <property type="protein sequence ID" value="GGJ60947.1"/>
    <property type="molecule type" value="Genomic_DNA"/>
</dbReference>
<evidence type="ECO:0008006" key="4">
    <source>
        <dbReference type="Google" id="ProtNLM"/>
    </source>
</evidence>
<proteinExistence type="predicted"/>
<evidence type="ECO:0000313" key="3">
    <source>
        <dbReference type="Proteomes" id="UP000657574"/>
    </source>
</evidence>
<reference evidence="2" key="1">
    <citation type="journal article" date="2014" name="Int. J. Syst. Evol. Microbiol.">
        <title>Complete genome sequence of Corynebacterium casei LMG S-19264T (=DSM 44701T), isolated from a smear-ripened cheese.</title>
        <authorList>
            <consortium name="US DOE Joint Genome Institute (JGI-PGF)"/>
            <person name="Walter F."/>
            <person name="Albersmeier A."/>
            <person name="Kalinowski J."/>
            <person name="Ruckert C."/>
        </authorList>
    </citation>
    <scope>NUCLEOTIDE SEQUENCE</scope>
    <source>
        <strain evidence="2">JCM 3086</strain>
    </source>
</reference>
<reference evidence="2" key="2">
    <citation type="submission" date="2020-09" db="EMBL/GenBank/DDBJ databases">
        <authorList>
            <person name="Sun Q."/>
            <person name="Ohkuma M."/>
        </authorList>
    </citation>
    <scope>NUCLEOTIDE SEQUENCE</scope>
    <source>
        <strain evidence="2">JCM 3086</strain>
    </source>
</reference>
<gene>
    <name evidence="2" type="ORF">GCM10010121_084360</name>
</gene>
<evidence type="ECO:0000256" key="1">
    <source>
        <dbReference type="SAM" id="SignalP"/>
    </source>
</evidence>
<dbReference type="AlphaFoldDB" id="A0A917P495"/>
<keyword evidence="1" id="KW-0732">Signal</keyword>
<comment type="caution">
    <text evidence="2">The sequence shown here is derived from an EMBL/GenBank/DDBJ whole genome shotgun (WGS) entry which is preliminary data.</text>
</comment>
<accession>A0A917P495</accession>
<protein>
    <recommendedName>
        <fullName evidence="4">DUF11 domain-containing protein</fullName>
    </recommendedName>
</protein>
<organism evidence="2 3">
    <name type="scientific">Streptomyces brasiliensis</name>
    <dbReference type="NCBI Taxonomy" id="1954"/>
    <lineage>
        <taxon>Bacteria</taxon>
        <taxon>Bacillati</taxon>
        <taxon>Actinomycetota</taxon>
        <taxon>Actinomycetes</taxon>
        <taxon>Kitasatosporales</taxon>
        <taxon>Streptomycetaceae</taxon>
        <taxon>Streptomyces</taxon>
    </lineage>
</organism>
<evidence type="ECO:0000313" key="2">
    <source>
        <dbReference type="EMBL" id="GGJ60947.1"/>
    </source>
</evidence>
<sequence length="158" mass="16451">MGGMRGTRALAVTGAALAAVAVAGPARAGGAPEADLVYHGSVVMNGKRLEVRLTPRNQGPAEVPSASVRLRWSMPLAERQNLPAACVRTDARTVVCATGPLDVDGLGDQIAVGVGLRGKAQEVTLEIDTVWSGGTVDRDRTNDRTRVLVLDTGDAYSF</sequence>
<keyword evidence="3" id="KW-1185">Reference proteome</keyword>